<evidence type="ECO:0000313" key="4">
    <source>
        <dbReference type="EMBL" id="MDG5752495.1"/>
    </source>
</evidence>
<dbReference type="Gene3D" id="3.40.50.620">
    <property type="entry name" value="HUPs"/>
    <property type="match status" value="1"/>
</dbReference>
<keyword evidence="3" id="KW-0694">RNA-binding</keyword>
<keyword evidence="2 3" id="KW-0819">tRNA processing</keyword>
<comment type="subcellular location">
    <subcellularLocation>
        <location evidence="3">Cytoplasm</location>
    </subcellularLocation>
</comment>
<dbReference type="InterPro" id="IPR008513">
    <property type="entry name" value="tRNA(Met)_cyd_acetate_ligase"/>
</dbReference>
<gene>
    <name evidence="3" type="primary">tmcAL</name>
    <name evidence="4" type="ORF">P6P90_00580</name>
</gene>
<evidence type="ECO:0000256" key="1">
    <source>
        <dbReference type="ARBA" id="ARBA00022598"/>
    </source>
</evidence>
<feature type="binding site" evidence="3">
    <location>
        <begin position="7"/>
        <end position="20"/>
    </location>
    <ligand>
        <name>ATP</name>
        <dbReference type="ChEBI" id="CHEBI:30616"/>
    </ligand>
</feature>
<organism evidence="4 5">
    <name type="scientific">Ectobacillus antri</name>
    <dbReference type="NCBI Taxonomy" id="2486280"/>
    <lineage>
        <taxon>Bacteria</taxon>
        <taxon>Bacillati</taxon>
        <taxon>Bacillota</taxon>
        <taxon>Bacilli</taxon>
        <taxon>Bacillales</taxon>
        <taxon>Bacillaceae</taxon>
        <taxon>Ectobacillus</taxon>
    </lineage>
</organism>
<feature type="binding site" evidence="3">
    <location>
        <position position="160"/>
    </location>
    <ligand>
        <name>ATP</name>
        <dbReference type="ChEBI" id="CHEBI:30616"/>
    </ligand>
</feature>
<reference evidence="4 5" key="1">
    <citation type="submission" date="2023-04" db="EMBL/GenBank/DDBJ databases">
        <title>Ectobacillus antri isolated from activated sludge.</title>
        <authorList>
            <person name="Yan P."/>
            <person name="Liu X."/>
        </authorList>
    </citation>
    <scope>NUCLEOTIDE SEQUENCE [LARGE SCALE GENOMIC DNA]</scope>
    <source>
        <strain evidence="4 5">C18H</strain>
    </source>
</reference>
<dbReference type="EMBL" id="JARULN010000001">
    <property type="protein sequence ID" value="MDG5752495.1"/>
    <property type="molecule type" value="Genomic_DNA"/>
</dbReference>
<evidence type="ECO:0000256" key="2">
    <source>
        <dbReference type="ARBA" id="ARBA00022694"/>
    </source>
</evidence>
<keyword evidence="3" id="KW-0820">tRNA-binding</keyword>
<dbReference type="Proteomes" id="UP001218246">
    <property type="component" value="Unassembled WGS sequence"/>
</dbReference>
<keyword evidence="5" id="KW-1185">Reference proteome</keyword>
<keyword evidence="3" id="KW-0067">ATP-binding</keyword>
<keyword evidence="3" id="KW-0963">Cytoplasm</keyword>
<dbReference type="EC" id="6.3.4.-" evidence="3"/>
<dbReference type="PANTHER" id="PTHR37825:SF1">
    <property type="entry name" value="TRNA(MET) CYTIDINE ACETATE LIGASE"/>
    <property type="match status" value="1"/>
</dbReference>
<feature type="binding site" evidence="3">
    <location>
        <position position="185"/>
    </location>
    <ligand>
        <name>ATP</name>
        <dbReference type="ChEBI" id="CHEBI:30616"/>
    </ligand>
</feature>
<keyword evidence="1 3" id="KW-0436">Ligase</keyword>
<comment type="function">
    <text evidence="3">Catalyzes the formation of N(4)-acetylcytidine (ac(4)C) at the wobble position of elongator tRNA(Met), using acetate and ATP as substrates. First activates an acetate ion to form acetyladenylate (Ac-AMP) and then transfers the acetyl group to tRNA to form ac(4)C34.</text>
</comment>
<dbReference type="PANTHER" id="PTHR37825">
    <property type="entry name" value="TRNA(MET) CYTIDINE ACETATE LIGASE"/>
    <property type="match status" value="1"/>
</dbReference>
<dbReference type="InterPro" id="IPR014729">
    <property type="entry name" value="Rossmann-like_a/b/a_fold"/>
</dbReference>
<evidence type="ECO:0000313" key="5">
    <source>
        <dbReference type="Proteomes" id="UP001218246"/>
    </source>
</evidence>
<evidence type="ECO:0000256" key="3">
    <source>
        <dbReference type="HAMAP-Rule" id="MF_01539"/>
    </source>
</evidence>
<dbReference type="Pfam" id="PF05636">
    <property type="entry name" value="HIGH_NTase1"/>
    <property type="match status" value="1"/>
</dbReference>
<sequence length="402" mass="45399">MKAAGVIVEYNPFHNGHAYHLEQTKKITNADVVIAAMSGSFLQRGEPAIVSKWARTKMALAGGADVVVEIPYAFSTQHAKMFARGAISILDALQVKEICFGSESGNITPFYHALQERTTRMEALNQALQQKVETGVSYPKALSDAYKNIGIDNLDLSKPNNILGFHYIEQIQEQGSNIQAHTVERLNAQYHDTTFASSSIASATSIRKHLQKSPIEDASEVMPLATKMELQSYQQTYGLLHMWENYFHLLKYKLLTMSAEQLRGIYEAEEGLENRLLYAIEQATSFENFMQAIKTKRYTWTRLQRLCLHTLTHATKDEMNLADTAPYIRLLGMSKTGQAYISSIKKNIPIPLLSHSKHSKHSHPLLDLDIRANAVYYAILPEPFRSQALKQEYVQHPIRSNI</sequence>
<proteinExistence type="inferred from homology"/>
<dbReference type="HAMAP" id="MF_01539">
    <property type="entry name" value="TmcAL"/>
    <property type="match status" value="1"/>
</dbReference>
<comment type="catalytic activity">
    <reaction evidence="3">
        <text>cytidine(34) in elongator tRNA(Met) + acetate + ATP = N(4)-acetylcytidine(34) in elongator tRNA(Met) + AMP + diphosphate</text>
        <dbReference type="Rhea" id="RHEA:58144"/>
        <dbReference type="Rhea" id="RHEA-COMP:10693"/>
        <dbReference type="Rhea" id="RHEA-COMP:10694"/>
        <dbReference type="ChEBI" id="CHEBI:30089"/>
        <dbReference type="ChEBI" id="CHEBI:30616"/>
        <dbReference type="ChEBI" id="CHEBI:33019"/>
        <dbReference type="ChEBI" id="CHEBI:74900"/>
        <dbReference type="ChEBI" id="CHEBI:82748"/>
        <dbReference type="ChEBI" id="CHEBI:456215"/>
    </reaction>
</comment>
<name>A0ABT6H1J1_9BACI</name>
<keyword evidence="3" id="KW-0547">Nucleotide-binding</keyword>
<accession>A0ABT6H1J1</accession>
<comment type="caution">
    <text evidence="3">Lacks conserved residue(s) required for the propagation of feature annotation.</text>
</comment>
<comment type="caution">
    <text evidence="4">The sequence shown here is derived from an EMBL/GenBank/DDBJ whole genome shotgun (WGS) entry which is preliminary data.</text>
</comment>
<dbReference type="RefSeq" id="WP_124563569.1">
    <property type="nucleotide sequence ID" value="NZ_JARRRY010000001.1"/>
</dbReference>
<comment type="similarity">
    <text evidence="3">Belongs to the TmcAL family.</text>
</comment>
<dbReference type="NCBIfam" id="NF010191">
    <property type="entry name" value="PRK13670.1"/>
    <property type="match status" value="1"/>
</dbReference>
<feature type="binding site" evidence="3">
    <location>
        <position position="101"/>
    </location>
    <ligand>
        <name>ATP</name>
        <dbReference type="ChEBI" id="CHEBI:30616"/>
    </ligand>
</feature>
<protein>
    <recommendedName>
        <fullName evidence="3">tRNA(Met) cytidine acetate ligase</fullName>
        <ecNumber evidence="3">6.3.4.-</ecNumber>
    </recommendedName>
</protein>
<dbReference type="SUPFAM" id="SSF52374">
    <property type="entry name" value="Nucleotidylyl transferase"/>
    <property type="match status" value="1"/>
</dbReference>